<comment type="caution">
    <text evidence="2">The sequence shown here is derived from an EMBL/GenBank/DDBJ whole genome shotgun (WGS) entry which is preliminary data.</text>
</comment>
<sequence length="258" mass="28243">MLQTLYFERLPQAEAIRYIEQFIRVLRAAGNLSEALSEALNELEARMREAAIAYRQATGSSQTTALQAKEDERDAYVIGLGKICDGHRNNPDPASAAAGKKLHANFGLYGGASNITKLTVKAETTTINSMMRDWREKPELSAAVTALGLQPWADRLQTVNTEYDTLSVARGQERAALEQQVDYTVKDKLTEARPLYDEVATHLKSGKAAARRLRQDEQPWLNAIGAANAITEEYSTLLASRATRAEAHPQTPAQGGGA</sequence>
<feature type="coiled-coil region" evidence="1">
    <location>
        <begin position="26"/>
        <end position="60"/>
    </location>
</feature>
<dbReference type="OrthoDB" id="1150508at2"/>
<dbReference type="AlphaFoldDB" id="A0A4R4E0B9"/>
<reference evidence="2 3" key="1">
    <citation type="submission" date="2019-03" db="EMBL/GenBank/DDBJ databases">
        <authorList>
            <person name="Kim M.K.M."/>
        </authorList>
    </citation>
    <scope>NUCLEOTIDE SEQUENCE [LARGE SCALE GENOMIC DNA]</scope>
    <source>
        <strain evidence="2 3">17J68-15</strain>
    </source>
</reference>
<gene>
    <name evidence="2" type="ORF">E0486_11580</name>
</gene>
<keyword evidence="3" id="KW-1185">Reference proteome</keyword>
<dbReference type="InterPro" id="IPR046228">
    <property type="entry name" value="DUF6261"/>
</dbReference>
<organism evidence="2 3">
    <name type="scientific">Flaviaesturariibacter aridisoli</name>
    <dbReference type="NCBI Taxonomy" id="2545761"/>
    <lineage>
        <taxon>Bacteria</taxon>
        <taxon>Pseudomonadati</taxon>
        <taxon>Bacteroidota</taxon>
        <taxon>Chitinophagia</taxon>
        <taxon>Chitinophagales</taxon>
        <taxon>Chitinophagaceae</taxon>
        <taxon>Flaviaestuariibacter</taxon>
    </lineage>
</organism>
<protein>
    <submittedName>
        <fullName evidence="2">Uncharacterized protein</fullName>
    </submittedName>
</protein>
<dbReference type="Pfam" id="PF19775">
    <property type="entry name" value="DUF6261"/>
    <property type="match status" value="1"/>
</dbReference>
<dbReference type="Proteomes" id="UP000295164">
    <property type="component" value="Unassembled WGS sequence"/>
</dbReference>
<evidence type="ECO:0000256" key="1">
    <source>
        <dbReference type="SAM" id="Coils"/>
    </source>
</evidence>
<accession>A0A4R4E0B9</accession>
<keyword evidence="1" id="KW-0175">Coiled coil</keyword>
<evidence type="ECO:0000313" key="2">
    <source>
        <dbReference type="EMBL" id="TCZ70190.1"/>
    </source>
</evidence>
<name>A0A4R4E0B9_9BACT</name>
<evidence type="ECO:0000313" key="3">
    <source>
        <dbReference type="Proteomes" id="UP000295164"/>
    </source>
</evidence>
<dbReference type="RefSeq" id="WP_131852337.1">
    <property type="nucleotide sequence ID" value="NZ_SKFH01000017.1"/>
</dbReference>
<dbReference type="EMBL" id="SKFH01000017">
    <property type="protein sequence ID" value="TCZ70190.1"/>
    <property type="molecule type" value="Genomic_DNA"/>
</dbReference>
<proteinExistence type="predicted"/>